<evidence type="ECO:0000256" key="1">
    <source>
        <dbReference type="ARBA" id="ARBA00004162"/>
    </source>
</evidence>
<keyword evidence="4 10" id="KW-1133">Transmembrane helix</keyword>
<evidence type="ECO:0000256" key="9">
    <source>
        <dbReference type="ARBA" id="ARBA00030803"/>
    </source>
</evidence>
<keyword evidence="3 10" id="KW-0812">Transmembrane</keyword>
<name>A0ABU7L913_9NOCA</name>
<dbReference type="PANTHER" id="PTHR37461:SF1">
    <property type="entry name" value="ANTI-SIGMA-K FACTOR RSKA"/>
    <property type="match status" value="1"/>
</dbReference>
<dbReference type="InterPro" id="IPR051474">
    <property type="entry name" value="Anti-sigma-K/W_factor"/>
</dbReference>
<dbReference type="Pfam" id="PF10099">
    <property type="entry name" value="RskA_C"/>
    <property type="match status" value="1"/>
</dbReference>
<accession>A0ABU7L913</accession>
<comment type="caution">
    <text evidence="13">The sequence shown here is derived from an EMBL/GenBank/DDBJ whole genome shotgun (WGS) entry which is preliminary data.</text>
</comment>
<keyword evidence="14" id="KW-1185">Reference proteome</keyword>
<dbReference type="InterPro" id="IPR053877">
    <property type="entry name" value="RskA_N"/>
</dbReference>
<dbReference type="Pfam" id="PF22618">
    <property type="entry name" value="RskA_N"/>
    <property type="match status" value="1"/>
</dbReference>
<dbReference type="PANTHER" id="PTHR37461">
    <property type="entry name" value="ANTI-SIGMA-K FACTOR RSKA"/>
    <property type="match status" value="1"/>
</dbReference>
<dbReference type="Proteomes" id="UP001336020">
    <property type="component" value="Unassembled WGS sequence"/>
</dbReference>
<evidence type="ECO:0000256" key="6">
    <source>
        <dbReference type="ARBA" id="ARBA00023136"/>
    </source>
</evidence>
<evidence type="ECO:0000313" key="13">
    <source>
        <dbReference type="EMBL" id="MEE2058031.1"/>
    </source>
</evidence>
<evidence type="ECO:0000256" key="10">
    <source>
        <dbReference type="SAM" id="Phobius"/>
    </source>
</evidence>
<comment type="subcellular location">
    <subcellularLocation>
        <location evidence="1">Cell membrane</location>
        <topology evidence="1">Single-pass membrane protein</topology>
    </subcellularLocation>
</comment>
<evidence type="ECO:0000259" key="11">
    <source>
        <dbReference type="Pfam" id="PF10099"/>
    </source>
</evidence>
<keyword evidence="5" id="KW-0805">Transcription regulation</keyword>
<dbReference type="RefSeq" id="WP_330133272.1">
    <property type="nucleotide sequence ID" value="NZ_JAUTXY010000004.1"/>
</dbReference>
<evidence type="ECO:0000313" key="14">
    <source>
        <dbReference type="Proteomes" id="UP001336020"/>
    </source>
</evidence>
<dbReference type="InterPro" id="IPR041916">
    <property type="entry name" value="Anti_sigma_zinc_sf"/>
</dbReference>
<keyword evidence="7" id="KW-0804">Transcription</keyword>
<evidence type="ECO:0000259" key="12">
    <source>
        <dbReference type="Pfam" id="PF22618"/>
    </source>
</evidence>
<feature type="transmembrane region" description="Helical" evidence="10">
    <location>
        <begin position="108"/>
        <end position="129"/>
    </location>
</feature>
<sequence>MTSSTRSGFGDEDNLLDLAAVYALDAVSDDERRAIEARLAETDSDVAAAFLREVREIRESMATVSDATAVDPPAHVRQRLLDAIATPDPHADDAPISLAARRNRRRNFLLAAAAAVVIAIGGIGVATQFREQSPPTSAQVLAADDVRTTSGSIEGGGTATVVYSKDVDAGVLVMNNVAPPTDGTVYQMWLIGPDGATAAGTMAPDDVAPSTTAVLEGISDATALGFSVEPTGGSAQPTDIFAQLPLG</sequence>
<reference evidence="13 14" key="1">
    <citation type="submission" date="2023-07" db="EMBL/GenBank/DDBJ databases">
        <authorList>
            <person name="Girao M."/>
            <person name="Carvalho M.F."/>
        </authorList>
    </citation>
    <scope>NUCLEOTIDE SEQUENCE [LARGE SCALE GENOMIC DNA]</scope>
    <source>
        <strain evidence="13 14">YIM65754</strain>
    </source>
</reference>
<feature type="domain" description="Anti-sigma K factor RskA C-terminal" evidence="11">
    <location>
        <begin position="110"/>
        <end position="238"/>
    </location>
</feature>
<dbReference type="InterPro" id="IPR018764">
    <property type="entry name" value="RskA_C"/>
</dbReference>
<dbReference type="Gene3D" id="1.10.10.1320">
    <property type="entry name" value="Anti-sigma factor, zinc-finger domain"/>
    <property type="match status" value="1"/>
</dbReference>
<evidence type="ECO:0000256" key="7">
    <source>
        <dbReference type="ARBA" id="ARBA00023163"/>
    </source>
</evidence>
<evidence type="ECO:0000256" key="2">
    <source>
        <dbReference type="ARBA" id="ARBA00022475"/>
    </source>
</evidence>
<evidence type="ECO:0000256" key="4">
    <source>
        <dbReference type="ARBA" id="ARBA00022989"/>
    </source>
</evidence>
<keyword evidence="2" id="KW-1003">Cell membrane</keyword>
<proteinExistence type="predicted"/>
<gene>
    <name evidence="13" type="ORF">Q7514_10925</name>
</gene>
<protein>
    <recommendedName>
        <fullName evidence="9">Regulator of SigK</fullName>
    </recommendedName>
    <alternativeName>
        <fullName evidence="8">Sigma-K anti-sigma factor RskA</fullName>
    </alternativeName>
</protein>
<organism evidence="13 14">
    <name type="scientific">Rhodococcus artemisiae</name>
    <dbReference type="NCBI Taxonomy" id="714159"/>
    <lineage>
        <taxon>Bacteria</taxon>
        <taxon>Bacillati</taxon>
        <taxon>Actinomycetota</taxon>
        <taxon>Actinomycetes</taxon>
        <taxon>Mycobacteriales</taxon>
        <taxon>Nocardiaceae</taxon>
        <taxon>Rhodococcus</taxon>
    </lineage>
</organism>
<keyword evidence="6 10" id="KW-0472">Membrane</keyword>
<evidence type="ECO:0000256" key="3">
    <source>
        <dbReference type="ARBA" id="ARBA00022692"/>
    </source>
</evidence>
<dbReference type="EMBL" id="JAUTXY010000004">
    <property type="protein sequence ID" value="MEE2058031.1"/>
    <property type="molecule type" value="Genomic_DNA"/>
</dbReference>
<feature type="domain" description="Anti-sigma-K factor RskA N-terminal" evidence="12">
    <location>
        <begin position="15"/>
        <end position="62"/>
    </location>
</feature>
<evidence type="ECO:0000256" key="5">
    <source>
        <dbReference type="ARBA" id="ARBA00023015"/>
    </source>
</evidence>
<evidence type="ECO:0000256" key="8">
    <source>
        <dbReference type="ARBA" id="ARBA00029829"/>
    </source>
</evidence>